<reference evidence="1" key="1">
    <citation type="submission" date="2020-05" db="EMBL/GenBank/DDBJ databases">
        <title>Identification of trans-AT polyketide cluster in two marine bacteria, producers of a novel glutaramide-containing polyketide sesbanimide D and analogs.</title>
        <authorList>
            <person name="Kacar D."/>
            <person name="Rodriguez P."/>
            <person name="Canedo L."/>
            <person name="Gonzalez E."/>
            <person name="Galan B."/>
            <person name="De La Calle F."/>
            <person name="Garcia J.L."/>
        </authorList>
    </citation>
    <scope>NUCLEOTIDE SEQUENCE</scope>
    <source>
        <strain evidence="1">PHM038</strain>
    </source>
</reference>
<gene>
    <name evidence="1" type="ORF">HK439_07605</name>
</gene>
<proteinExistence type="predicted"/>
<evidence type="ECO:0000313" key="2">
    <source>
        <dbReference type="Proteomes" id="UP000598467"/>
    </source>
</evidence>
<name>A0A926P3P6_9HYPH</name>
<comment type="caution">
    <text evidence="1">The sequence shown here is derived from an EMBL/GenBank/DDBJ whole genome shotgun (WGS) entry which is preliminary data.</text>
</comment>
<dbReference type="Proteomes" id="UP000598467">
    <property type="component" value="Unassembled WGS sequence"/>
</dbReference>
<dbReference type="EMBL" id="JABFCZ010000007">
    <property type="protein sequence ID" value="MBD1546122.1"/>
    <property type="molecule type" value="Genomic_DNA"/>
</dbReference>
<dbReference type="AlphaFoldDB" id="A0A926P3P6"/>
<protein>
    <submittedName>
        <fullName evidence="1">Uncharacterized protein</fullName>
    </submittedName>
</protein>
<sequence length="101" mass="11303">MSQDAFAGRAASLIAGFNDPASCKCPAAETLRWIEAAEACVLMRIDQLRLIGGLPRHEPPLTVEERLSRLQRLLRLWAEGCLFVIDESLFADILKRRPKKA</sequence>
<dbReference type="RefSeq" id="WP_190290793.1">
    <property type="nucleotide sequence ID" value="NZ_JABFCZ010000007.1"/>
</dbReference>
<accession>A0A926P3P6</accession>
<organism evidence="1 2">
    <name type="scientific">Roseibium aggregatum</name>
    <dbReference type="NCBI Taxonomy" id="187304"/>
    <lineage>
        <taxon>Bacteria</taxon>
        <taxon>Pseudomonadati</taxon>
        <taxon>Pseudomonadota</taxon>
        <taxon>Alphaproteobacteria</taxon>
        <taxon>Hyphomicrobiales</taxon>
        <taxon>Stappiaceae</taxon>
        <taxon>Roseibium</taxon>
    </lineage>
</organism>
<evidence type="ECO:0000313" key="1">
    <source>
        <dbReference type="EMBL" id="MBD1546122.1"/>
    </source>
</evidence>